<dbReference type="RefSeq" id="WP_099067303.1">
    <property type="nucleotide sequence ID" value="NZ_LAHD01000014.1"/>
</dbReference>
<dbReference type="Gene3D" id="3.90.190.10">
    <property type="entry name" value="Protein tyrosine phosphatase superfamily"/>
    <property type="match status" value="1"/>
</dbReference>
<dbReference type="Pfam" id="PF04273">
    <property type="entry name" value="BLH_phosphatase"/>
    <property type="match status" value="1"/>
</dbReference>
<evidence type="ECO:0000259" key="1">
    <source>
        <dbReference type="Pfam" id="PF04273"/>
    </source>
</evidence>
<evidence type="ECO:0000313" key="2">
    <source>
        <dbReference type="EMBL" id="PHK05618.1"/>
    </source>
</evidence>
<accession>A0A9Q5ZEZ7</accession>
<protein>
    <submittedName>
        <fullName evidence="2">Beta-lactamase hydrolase-family protein</fullName>
    </submittedName>
</protein>
<dbReference type="GO" id="GO:0016787">
    <property type="term" value="F:hydrolase activity"/>
    <property type="evidence" value="ECO:0007669"/>
    <property type="project" value="UniProtKB-KW"/>
</dbReference>
<name>A0A9Q5ZEZ7_NOSLI</name>
<comment type="caution">
    <text evidence="2">The sequence shown here is derived from an EMBL/GenBank/DDBJ whole genome shotgun (WGS) entry which is preliminary data.</text>
</comment>
<gene>
    <name evidence="2" type="ORF">VF08_07055</name>
</gene>
<dbReference type="SUPFAM" id="SSF52799">
    <property type="entry name" value="(Phosphotyrosine protein) phosphatases II"/>
    <property type="match status" value="1"/>
</dbReference>
<dbReference type="InterPro" id="IPR005939">
    <property type="entry name" value="BLH_phosphatase-like"/>
</dbReference>
<dbReference type="Proteomes" id="UP000222310">
    <property type="component" value="Unassembled WGS sequence"/>
</dbReference>
<dbReference type="InterPro" id="IPR029021">
    <property type="entry name" value="Prot-tyrosine_phosphatase-like"/>
</dbReference>
<reference evidence="2 3" key="1">
    <citation type="submission" date="2015-02" db="EMBL/GenBank/DDBJ databases">
        <title>Nostoc linckia genome annotation.</title>
        <authorList>
            <person name="Zhou Z."/>
        </authorList>
    </citation>
    <scope>NUCLEOTIDE SEQUENCE [LARGE SCALE GENOMIC DNA]</scope>
    <source>
        <strain evidence="3">z8</strain>
    </source>
</reference>
<dbReference type="EMBL" id="LAHD01000014">
    <property type="protein sequence ID" value="PHK05618.1"/>
    <property type="molecule type" value="Genomic_DNA"/>
</dbReference>
<proteinExistence type="predicted"/>
<sequence length="172" mass="18954">MINAIQINETLTTTGQVIPKQLEQAKQEGFKSILNLRSPDELGFSHDEQRVAETLGLYYANVPLKLEALNEELITKILTTLEQIPKPAVVHCAAGMRSTGIALLSVAIKEGLTPEQILSKARNVGFGFFEHAGVSPRLKQLFVDYVNKHTKVAVTVSDGFLTINNQQLRVKS</sequence>
<dbReference type="GeneID" id="57095336"/>
<feature type="domain" description="Beta-lactamase hydrolase-like protein phosphatase-like" evidence="1">
    <location>
        <begin position="7"/>
        <end position="106"/>
    </location>
</feature>
<keyword evidence="2" id="KW-0378">Hydrolase</keyword>
<organism evidence="2 3">
    <name type="scientific">Nostoc linckia z8</name>
    <dbReference type="NCBI Taxonomy" id="1628746"/>
    <lineage>
        <taxon>Bacteria</taxon>
        <taxon>Bacillati</taxon>
        <taxon>Cyanobacteriota</taxon>
        <taxon>Cyanophyceae</taxon>
        <taxon>Nostocales</taxon>
        <taxon>Nostocaceae</taxon>
        <taxon>Nostoc</taxon>
    </lineage>
</organism>
<dbReference type="AlphaFoldDB" id="A0A9Q5ZEZ7"/>
<evidence type="ECO:0000313" key="3">
    <source>
        <dbReference type="Proteomes" id="UP000222310"/>
    </source>
</evidence>